<proteinExistence type="predicted"/>
<accession>K5UHH3</accession>
<dbReference type="RefSeq" id="XP_007402494.1">
    <property type="nucleotide sequence ID" value="XM_007402432.1"/>
</dbReference>
<sequence>MHLTYMLVDTNKGTCETFTRRIAVGFKAAVGDLNSAATRPRVSRSFLCRPRLFELGDHVWAQTY</sequence>
<dbReference type="Proteomes" id="UP000008370">
    <property type="component" value="Unassembled WGS sequence"/>
</dbReference>
<name>K5UHH3_PHACS</name>
<protein>
    <submittedName>
        <fullName evidence="1">Uncharacterized protein</fullName>
    </submittedName>
</protein>
<dbReference type="InParanoid" id="K5UHH3"/>
<dbReference type="EMBL" id="JH930621">
    <property type="protein sequence ID" value="EKM48951.1"/>
    <property type="molecule type" value="Genomic_DNA"/>
</dbReference>
<gene>
    <name evidence="1" type="ORF">PHACADRAFT_214573</name>
</gene>
<organism evidence="1 2">
    <name type="scientific">Phanerochaete carnosa (strain HHB-10118-sp)</name>
    <name type="common">White-rot fungus</name>
    <name type="synonym">Peniophora carnosa</name>
    <dbReference type="NCBI Taxonomy" id="650164"/>
    <lineage>
        <taxon>Eukaryota</taxon>
        <taxon>Fungi</taxon>
        <taxon>Dikarya</taxon>
        <taxon>Basidiomycota</taxon>
        <taxon>Agaricomycotina</taxon>
        <taxon>Agaricomycetes</taxon>
        <taxon>Polyporales</taxon>
        <taxon>Phanerochaetaceae</taxon>
        <taxon>Phanerochaete</taxon>
    </lineage>
</organism>
<keyword evidence="2" id="KW-1185">Reference proteome</keyword>
<dbReference type="KEGG" id="pco:PHACADRAFT_214573"/>
<evidence type="ECO:0000313" key="1">
    <source>
        <dbReference type="EMBL" id="EKM48951.1"/>
    </source>
</evidence>
<dbReference type="GeneID" id="18913540"/>
<reference evidence="1 2" key="1">
    <citation type="journal article" date="2012" name="BMC Genomics">
        <title>Comparative genomics of the white-rot fungi, Phanerochaete carnosa and P. chrysosporium, to elucidate the genetic basis of the distinct wood types they colonize.</title>
        <authorList>
            <person name="Suzuki H."/>
            <person name="MacDonald J."/>
            <person name="Syed K."/>
            <person name="Salamov A."/>
            <person name="Hori C."/>
            <person name="Aerts A."/>
            <person name="Henrissat B."/>
            <person name="Wiebenga A."/>
            <person name="vanKuyk P.A."/>
            <person name="Barry K."/>
            <person name="Lindquist E."/>
            <person name="LaButti K."/>
            <person name="Lapidus A."/>
            <person name="Lucas S."/>
            <person name="Coutinho P."/>
            <person name="Gong Y."/>
            <person name="Samejima M."/>
            <person name="Mahadevan R."/>
            <person name="Abou-Zaid M."/>
            <person name="de Vries R.P."/>
            <person name="Igarashi K."/>
            <person name="Yadav J.S."/>
            <person name="Grigoriev I.V."/>
            <person name="Master E.R."/>
        </authorList>
    </citation>
    <scope>NUCLEOTIDE SEQUENCE [LARGE SCALE GENOMIC DNA]</scope>
    <source>
        <strain evidence="1 2">HHB-10118-sp</strain>
    </source>
</reference>
<dbReference type="AlphaFoldDB" id="K5UHH3"/>
<dbReference type="HOGENOM" id="CLU_2868411_0_0_1"/>
<evidence type="ECO:0000313" key="2">
    <source>
        <dbReference type="Proteomes" id="UP000008370"/>
    </source>
</evidence>